<protein>
    <submittedName>
        <fullName evidence="2">Uncharacterized protein</fullName>
    </submittedName>
</protein>
<feature type="region of interest" description="Disordered" evidence="1">
    <location>
        <begin position="233"/>
        <end position="345"/>
    </location>
</feature>
<reference evidence="2" key="1">
    <citation type="journal article" date="2021" name="Proc. Natl. Acad. Sci. U.S.A.">
        <title>Three genomes in the algal genus Volvox reveal the fate of a haploid sex-determining region after a transition to homothallism.</title>
        <authorList>
            <person name="Yamamoto K."/>
            <person name="Hamaji T."/>
            <person name="Kawai-Toyooka H."/>
            <person name="Matsuzaki R."/>
            <person name="Takahashi F."/>
            <person name="Nishimura Y."/>
            <person name="Kawachi M."/>
            <person name="Noguchi H."/>
            <person name="Minakuchi Y."/>
            <person name="Umen J.G."/>
            <person name="Toyoda A."/>
            <person name="Nozaki H."/>
        </authorList>
    </citation>
    <scope>NUCLEOTIDE SEQUENCE</scope>
    <source>
        <strain evidence="2">NIES-3780</strain>
    </source>
</reference>
<evidence type="ECO:0000313" key="2">
    <source>
        <dbReference type="EMBL" id="GIL53470.1"/>
    </source>
</evidence>
<feature type="compositionally biased region" description="Basic and acidic residues" evidence="1">
    <location>
        <begin position="256"/>
        <end position="265"/>
    </location>
</feature>
<dbReference type="EMBL" id="BNCO01000015">
    <property type="protein sequence ID" value="GIL53470.1"/>
    <property type="molecule type" value="Genomic_DNA"/>
</dbReference>
<feature type="compositionally biased region" description="Polar residues" evidence="1">
    <location>
        <begin position="543"/>
        <end position="552"/>
    </location>
</feature>
<dbReference type="Proteomes" id="UP000747399">
    <property type="component" value="Unassembled WGS sequence"/>
</dbReference>
<evidence type="ECO:0000256" key="1">
    <source>
        <dbReference type="SAM" id="MobiDB-lite"/>
    </source>
</evidence>
<feature type="compositionally biased region" description="Low complexity" evidence="1">
    <location>
        <begin position="306"/>
        <end position="329"/>
    </location>
</feature>
<accession>A0A8J4EZE0</accession>
<gene>
    <name evidence="2" type="ORF">Vafri_9066</name>
</gene>
<dbReference type="AlphaFoldDB" id="A0A8J4EZE0"/>
<sequence length="816" mass="86053">MGCAASAPQDVDTLPIKAHCRTAFSRCSTTERVNGQTSERNFCNPEEEGHDVVLCYPLGGTVFGLELQARYEKLDSVSLWTLDHFQSTPGTPVGVCKSMSGGIRSGGDTQSKLEIKPAPSAAEASMSSNAALSREIRMCRRGVVVLVTAGCTWDDGVLNCLRLAGRFLRPLVMVHCVQSCPLPALEEWPLDIRPLIAASGPPIKYLTQHSAEALRGVEQRMMAAAEALATTTTTAEAAKATASTEQREQGQQQQEQHLRQQEAESRLVQPQIPQQQQPPAVTSRNCSCLDDTQWASPAPSRPAPPARQQQQQQPTKQPAGGTGPPVAAASTQPRGAAPNASNAAGLKLVPSPSPLSLLALQAASDSEICRRASQLLGPWTCASAKRPAAAAVTAVAASNPGLSVSTPVEALVVSAQPSYHGGSISEQPVAPLPGSTAWHQPLCQPHVQSEWRKSETAREQKALQMARTGSAADVGGSSDNVRCVLRYRDPGWAIPVAFLCAQLEAELGRANVSVQVTVADTTGAALAPSPMPVKRRTTRLSLQSMDSGGNWSHQMRQQERQQHPQPQPQQQLKTISATVSDPAAADAAATSLQGCQPSSSGGSDSSRCCSASCGPRVSGSTSRRTSCGASLPTARADDELEAFMTPLADECATPVRTASMGERFCVPRSCTPQPTPSSTAPSAQLDARSMSWSEEDPEPRRPAAGDNGGDDGSGAFTSACLVYFLTPGLSAPLGCLAELGCVLAQGRQILLVVDGECCQRLPDFAPAGMAPETWKAVKRLWHERLLYVADYHTPFCALLKQGIVGMATAAAVTAQS</sequence>
<feature type="compositionally biased region" description="Polar residues" evidence="1">
    <location>
        <begin position="618"/>
        <end position="628"/>
    </location>
</feature>
<feature type="compositionally biased region" description="Low complexity" evidence="1">
    <location>
        <begin position="568"/>
        <end position="614"/>
    </location>
</feature>
<feature type="region of interest" description="Disordered" evidence="1">
    <location>
        <begin position="543"/>
        <end position="631"/>
    </location>
</feature>
<proteinExistence type="predicted"/>
<name>A0A8J4EZE0_9CHLO</name>
<feature type="compositionally biased region" description="Low complexity" evidence="1">
    <location>
        <begin position="269"/>
        <end position="279"/>
    </location>
</feature>
<organism evidence="2 3">
    <name type="scientific">Volvox africanus</name>
    <dbReference type="NCBI Taxonomy" id="51714"/>
    <lineage>
        <taxon>Eukaryota</taxon>
        <taxon>Viridiplantae</taxon>
        <taxon>Chlorophyta</taxon>
        <taxon>core chlorophytes</taxon>
        <taxon>Chlorophyceae</taxon>
        <taxon>CS clade</taxon>
        <taxon>Chlamydomonadales</taxon>
        <taxon>Volvocaceae</taxon>
        <taxon>Volvox</taxon>
    </lineage>
</organism>
<keyword evidence="3" id="KW-1185">Reference proteome</keyword>
<feature type="compositionally biased region" description="Low complexity" evidence="1">
    <location>
        <begin position="233"/>
        <end position="255"/>
    </location>
</feature>
<feature type="region of interest" description="Disordered" evidence="1">
    <location>
        <begin position="670"/>
        <end position="709"/>
    </location>
</feature>
<evidence type="ECO:0000313" key="3">
    <source>
        <dbReference type="Proteomes" id="UP000747399"/>
    </source>
</evidence>
<comment type="caution">
    <text evidence="2">The sequence shown here is derived from an EMBL/GenBank/DDBJ whole genome shotgun (WGS) entry which is preliminary data.</text>
</comment>